<sequence>MRSQSFLLLLAVAACSRVARGSESPSPAAENDANGGRRFVDPAPLDDAELALLCHRLHLLPVGTELHARALAGCPERPSLPKVVKDPPGSVGWSKDKYQADFDAQRNRLADAKKNRKPTPAEDDALKALDAKHADLKKLQDDYNANALARKTDADKADAQAVKDMEDKAAQWTTVSDDLIKKRNYDADVAAAEADKVRDALDLRHVDNAKADLKRFEDSVVDAKAKAAADPKLIQDFDADIAKKKTQRAKDDAQRDLDEQQARDDMALADSAEKRQRAKDRVDRAKQREANANDFQSTLDRARLAREDAMKRKSVLETENVERARLKKQVQDQEDALALNRKNRETEALERQKRMDAYKKEEPDMAKRKKDYDDAEAQRAKRAKDREDARLKREKDAEAEAARLKKAREAQDPPEQRSKRDDEEDCKDKSTNCGSGRCLQKKDNPDSKRCQCQPGDKGNNCEFKGCEYDVADGTGKKRKQRGNQVNGQCVRWRGVYRCTCDKPWRLEVTCRKKDPARGGGDKEIQVPDSECKGLRRPKNRYAKHTCRLCKGVCPARPRQLEANDTGAAPNATSQSQSRSLRSEAVAVGPMEINNFKLSCNNRMMQNSEAAFMFQLGQTAVGPVPSNERPREDKDGHKPPHEFEYTTTFKECQELCLERDGDKAPKEAGTGIVRLSEKHHCTWVWYSEPQRKCYMFAAGRFPPHAVDPPEEETGDVDMEDDALTTSGFLAFVTYPRRFVLHRERSSPGTPTFGGFHVVTGSSLSTAKAEDATFVYHTLDPKYPSCVATVDTVREAALSFQDHFWDATAKKMRIAGLARKVNLLPSTWVNGFGMGWSPQQIEMEAPTGVMWKYDLDDQMRVTQVSARSTALGDSERAYDAEYADLLLGTFFNAHSAPMDAGHLVARQQDPPLSFFNYVPQNNNSNRASSCWWNTEMLVADLIQEMKCPVDYTVYLDYSDNGKTKPSQMIHKLPAWAKQSSHSSSPDLATYTKDEFICHYRYRPFTMSIDFKILTHNTNTPCMNLQKATAVKGLPSMFEIVGDHIRTSRIFAFHLASPSSTDLVRLFSAATAQPKAGSSDQRRCYAETGNIADFDGVELTYDFHQAFLEYKHKNEFPAFSVVGKEDRWSRGDPHNPVGVLEHELGGCLQLVNGAPAYAPFLGAHCASFQYICPARFLDKAQAVFKTVGMQPAAHAGNGQVGPGALPMSTSNPGVKSLVQGIIHFPSGECLQKLPTSKNLVAAVPAQLSDCEVLGLSYG</sequence>
<dbReference type="PROSITE" id="PS50026">
    <property type="entry name" value="EGF_3"/>
    <property type="match status" value="1"/>
</dbReference>
<keyword evidence="2" id="KW-0175">Coiled coil</keyword>
<feature type="domain" description="EGF-like" evidence="5">
    <location>
        <begin position="422"/>
        <end position="462"/>
    </location>
</feature>
<feature type="coiled-coil region" evidence="2">
    <location>
        <begin position="95"/>
        <end position="146"/>
    </location>
</feature>
<accession>A0AAD5LYL7</accession>
<evidence type="ECO:0000256" key="2">
    <source>
        <dbReference type="SAM" id="Coils"/>
    </source>
</evidence>
<proteinExistence type="predicted"/>
<keyword evidence="1" id="KW-1015">Disulfide bond</keyword>
<protein>
    <recommendedName>
        <fullName evidence="5">EGF-like domain-containing protein</fullName>
    </recommendedName>
</protein>
<name>A0AAD5LYL7_PYTIN</name>
<feature type="compositionally biased region" description="Basic and acidic residues" evidence="3">
    <location>
        <begin position="243"/>
        <end position="291"/>
    </location>
</feature>
<dbReference type="Proteomes" id="UP001209570">
    <property type="component" value="Unassembled WGS sequence"/>
</dbReference>
<feature type="signal peptide" evidence="4">
    <location>
        <begin position="1"/>
        <end position="21"/>
    </location>
</feature>
<keyword evidence="4" id="KW-0732">Signal</keyword>
<feature type="disulfide bond" evidence="1">
    <location>
        <begin position="452"/>
        <end position="461"/>
    </location>
</feature>
<evidence type="ECO:0000256" key="1">
    <source>
        <dbReference type="PROSITE-ProRule" id="PRU00076"/>
    </source>
</evidence>
<dbReference type="Pfam" id="PF13930">
    <property type="entry name" value="Endonuclea_NS_2"/>
    <property type="match status" value="1"/>
</dbReference>
<feature type="compositionally biased region" description="Polar residues" evidence="3">
    <location>
        <begin position="570"/>
        <end position="579"/>
    </location>
</feature>
<dbReference type="PROSITE" id="PS00022">
    <property type="entry name" value="EGF_1"/>
    <property type="match status" value="1"/>
</dbReference>
<feature type="chain" id="PRO_5042160943" description="EGF-like domain-containing protein" evidence="4">
    <location>
        <begin position="22"/>
        <end position="1255"/>
    </location>
</feature>
<evidence type="ECO:0000256" key="4">
    <source>
        <dbReference type="SAM" id="SignalP"/>
    </source>
</evidence>
<feature type="compositionally biased region" description="Basic and acidic residues" evidence="3">
    <location>
        <begin position="300"/>
        <end position="324"/>
    </location>
</feature>
<feature type="region of interest" description="Disordered" evidence="3">
    <location>
        <begin position="76"/>
        <end position="95"/>
    </location>
</feature>
<evidence type="ECO:0000313" key="7">
    <source>
        <dbReference type="Proteomes" id="UP001209570"/>
    </source>
</evidence>
<dbReference type="PROSITE" id="PS51257">
    <property type="entry name" value="PROKAR_LIPOPROTEIN"/>
    <property type="match status" value="1"/>
</dbReference>
<keyword evidence="7" id="KW-1185">Reference proteome</keyword>
<comment type="caution">
    <text evidence="1">Lacks conserved residue(s) required for the propagation of feature annotation.</text>
</comment>
<comment type="caution">
    <text evidence="6">The sequence shown here is derived from an EMBL/GenBank/DDBJ whole genome shotgun (WGS) entry which is preliminary data.</text>
</comment>
<evidence type="ECO:0000259" key="5">
    <source>
        <dbReference type="PROSITE" id="PS50026"/>
    </source>
</evidence>
<feature type="compositionally biased region" description="Basic and acidic residues" evidence="3">
    <location>
        <begin position="627"/>
        <end position="641"/>
    </location>
</feature>
<evidence type="ECO:0000313" key="6">
    <source>
        <dbReference type="EMBL" id="KAJ0396893.1"/>
    </source>
</evidence>
<dbReference type="AlphaFoldDB" id="A0AAD5LYL7"/>
<dbReference type="EMBL" id="JAKCXM010000275">
    <property type="protein sequence ID" value="KAJ0396893.1"/>
    <property type="molecule type" value="Genomic_DNA"/>
</dbReference>
<feature type="region of interest" description="Disordered" evidence="3">
    <location>
        <begin position="243"/>
        <end position="431"/>
    </location>
</feature>
<feature type="disulfide bond" evidence="1">
    <location>
        <begin position="433"/>
        <end position="450"/>
    </location>
</feature>
<evidence type="ECO:0000256" key="3">
    <source>
        <dbReference type="SAM" id="MobiDB-lite"/>
    </source>
</evidence>
<keyword evidence="1" id="KW-0245">EGF-like domain</keyword>
<gene>
    <name evidence="6" type="ORF">P43SY_000159</name>
</gene>
<feature type="compositionally biased region" description="Basic and acidic residues" evidence="3">
    <location>
        <begin position="342"/>
        <end position="430"/>
    </location>
</feature>
<dbReference type="InterPro" id="IPR000742">
    <property type="entry name" value="EGF"/>
</dbReference>
<organism evidence="6 7">
    <name type="scientific">Pythium insidiosum</name>
    <name type="common">Pythiosis disease agent</name>
    <dbReference type="NCBI Taxonomy" id="114742"/>
    <lineage>
        <taxon>Eukaryota</taxon>
        <taxon>Sar</taxon>
        <taxon>Stramenopiles</taxon>
        <taxon>Oomycota</taxon>
        <taxon>Peronosporomycetes</taxon>
        <taxon>Pythiales</taxon>
        <taxon>Pythiaceae</taxon>
        <taxon>Pythium</taxon>
    </lineage>
</organism>
<reference evidence="6" key="1">
    <citation type="submission" date="2021-12" db="EMBL/GenBank/DDBJ databases">
        <title>Prjna785345.</title>
        <authorList>
            <person name="Rujirawat T."/>
            <person name="Krajaejun T."/>
        </authorList>
    </citation>
    <scope>NUCLEOTIDE SEQUENCE</scope>
    <source>
        <strain evidence="6">Pi057C3</strain>
    </source>
</reference>
<feature type="region of interest" description="Disordered" evidence="3">
    <location>
        <begin position="561"/>
        <end position="581"/>
    </location>
</feature>
<dbReference type="InterPro" id="IPR044927">
    <property type="entry name" value="Endonuclea_NS_2"/>
</dbReference>
<feature type="region of interest" description="Disordered" evidence="3">
    <location>
        <begin position="619"/>
        <end position="641"/>
    </location>
</feature>